<dbReference type="EMBL" id="KN671316">
    <property type="protein sequence ID" value="KHN00015.1"/>
    <property type="molecule type" value="Genomic_DNA"/>
</dbReference>
<evidence type="ECO:0000313" key="3">
    <source>
        <dbReference type="EMBL" id="RZC25345.1"/>
    </source>
</evidence>
<accession>A0A0B2NSF9</accession>
<proteinExistence type="predicted"/>
<evidence type="ECO:0000313" key="4">
    <source>
        <dbReference type="Proteomes" id="UP000289340"/>
    </source>
</evidence>
<dbReference type="Gramene" id="XM_028352692.1">
    <property type="protein sequence ID" value="XP_028208493.1"/>
    <property type="gene ID" value="LOC114391727"/>
</dbReference>
<keyword evidence="4" id="KW-1185">Reference proteome</keyword>
<evidence type="ECO:0000259" key="1">
    <source>
        <dbReference type="Pfam" id="PF00582"/>
    </source>
</evidence>
<dbReference type="PRINTS" id="PR01438">
    <property type="entry name" value="UNVRSLSTRESS"/>
</dbReference>
<reference evidence="3 4" key="2">
    <citation type="submission" date="2018-09" db="EMBL/GenBank/DDBJ databases">
        <title>A high-quality reference genome of wild soybean provides a powerful tool to mine soybean genomes.</title>
        <authorList>
            <person name="Xie M."/>
            <person name="Chung C.Y.L."/>
            <person name="Li M.-W."/>
            <person name="Wong F.-L."/>
            <person name="Chan T.-F."/>
            <person name="Lam H.-M."/>
        </authorList>
    </citation>
    <scope>NUCLEOTIDE SEQUENCE [LARGE SCALE GENOMIC DNA]</scope>
    <source>
        <strain evidence="4">cv. W05</strain>
        <tissue evidence="3">Hypocotyl of etiolated seedlings</tissue>
    </source>
</reference>
<dbReference type="InterPro" id="IPR006015">
    <property type="entry name" value="Universal_stress_UspA"/>
</dbReference>
<dbReference type="InterPro" id="IPR014729">
    <property type="entry name" value="Rossmann-like_a/b/a_fold"/>
</dbReference>
<dbReference type="CDD" id="cd23659">
    <property type="entry name" value="USP_At3g01520-like"/>
    <property type="match status" value="1"/>
</dbReference>
<dbReference type="InterPro" id="IPR006016">
    <property type="entry name" value="UspA"/>
</dbReference>
<organism evidence="2">
    <name type="scientific">Glycine soja</name>
    <name type="common">Wild soybean</name>
    <dbReference type="NCBI Taxonomy" id="3848"/>
    <lineage>
        <taxon>Eukaryota</taxon>
        <taxon>Viridiplantae</taxon>
        <taxon>Streptophyta</taxon>
        <taxon>Embryophyta</taxon>
        <taxon>Tracheophyta</taxon>
        <taxon>Spermatophyta</taxon>
        <taxon>Magnoliopsida</taxon>
        <taxon>eudicotyledons</taxon>
        <taxon>Gunneridae</taxon>
        <taxon>Pentapetalae</taxon>
        <taxon>rosids</taxon>
        <taxon>fabids</taxon>
        <taxon>Fabales</taxon>
        <taxon>Fabaceae</taxon>
        <taxon>Papilionoideae</taxon>
        <taxon>50 kb inversion clade</taxon>
        <taxon>NPAAA clade</taxon>
        <taxon>indigoferoid/millettioid clade</taxon>
        <taxon>Phaseoleae</taxon>
        <taxon>Glycine</taxon>
        <taxon>Glycine subgen. Soja</taxon>
    </lineage>
</organism>
<feature type="domain" description="UspA" evidence="1">
    <location>
        <begin position="20"/>
        <end position="182"/>
    </location>
</feature>
<dbReference type="Proteomes" id="UP000053555">
    <property type="component" value="Unassembled WGS sequence"/>
</dbReference>
<dbReference type="PANTHER" id="PTHR31964">
    <property type="entry name" value="ADENINE NUCLEOTIDE ALPHA HYDROLASES-LIKE SUPERFAMILY PROTEIN"/>
    <property type="match status" value="1"/>
</dbReference>
<dbReference type="Pfam" id="PF00582">
    <property type="entry name" value="Usp"/>
    <property type="match status" value="1"/>
</dbReference>
<dbReference type="Proteomes" id="UP000289340">
    <property type="component" value="Chromosome 2"/>
</dbReference>
<reference evidence="2" key="1">
    <citation type="submission" date="2014-07" db="EMBL/GenBank/DDBJ databases">
        <title>Identification of a novel salt tolerance gene in wild soybean by whole-genome sequencing.</title>
        <authorList>
            <person name="Lam H.-M."/>
            <person name="Qi X."/>
            <person name="Li M.-W."/>
            <person name="Liu X."/>
            <person name="Xie M."/>
            <person name="Ni M."/>
            <person name="Xu X."/>
        </authorList>
    </citation>
    <scope>NUCLEOTIDE SEQUENCE [LARGE SCALE GENOMIC DNA]</scope>
    <source>
        <tissue evidence="2">Root</tissue>
    </source>
</reference>
<sequence>MEGTNSSGDNVSAGVVQSRMRMKVMVAIDESEGSFYALKWALDNLFTTMATVGEASSPENDGMVFLVHVEPKVHNYVYPIGPGGAAFYPATVVVDSVKKAQQERSAAILSRALKMCHDKLVKGESIILHGDAREMICEAAEQMQINLLVLGSRGLGTLKRTFLGSVSDYCAHHAKTPILIVKPPSEHSKMQ</sequence>
<dbReference type="AlphaFoldDB" id="A0A0B2NSF9"/>
<dbReference type="SUPFAM" id="SSF52402">
    <property type="entry name" value="Adenine nucleotide alpha hydrolases-like"/>
    <property type="match status" value="1"/>
</dbReference>
<dbReference type="SMR" id="A0A0B2NSF9"/>
<dbReference type="Gene3D" id="3.40.50.620">
    <property type="entry name" value="HUPs"/>
    <property type="match status" value="1"/>
</dbReference>
<gene>
    <name evidence="3" type="ORF">D0Y65_004162</name>
    <name evidence="2" type="ORF">glysoja_034226</name>
</gene>
<dbReference type="EMBL" id="QZWG01000002">
    <property type="protein sequence ID" value="RZC25345.1"/>
    <property type="molecule type" value="Genomic_DNA"/>
</dbReference>
<evidence type="ECO:0000313" key="2">
    <source>
        <dbReference type="EMBL" id="KHN00015.1"/>
    </source>
</evidence>
<dbReference type="PANTHER" id="PTHR31964:SF124">
    <property type="entry name" value="ADENINE NUCLEOTIDE ALPHA HYDROLASES-LIKE SUPERFAMILY PROTEIN"/>
    <property type="match status" value="1"/>
</dbReference>
<name>A0A0B2NSF9_GLYSO</name>
<protein>
    <submittedName>
        <fullName evidence="2">Universal stress protein A-like protein</fullName>
    </submittedName>
</protein>